<name>A0A1Y0I9L1_9GAMM</name>
<gene>
    <name evidence="1" type="ORF">OLMES_3146</name>
</gene>
<sequence>MNYLSTTKKNTDYLTVFLISSLFTGTCSAQLLASELLEDDVLVFDSDTLQTVDSGSWWDRKPAALKLSAEQLMSQAPGNVDALRTRAGLEYEDAFYPGWFFRLDTRYTYYWRTDREAERNRGDYGELQTNDLWVQYSQNDCNLKVGRQTLVWGEVEGTFAVDIVSPFDYTELLLTDFNEVRLAQDMLVGACFFGQVQTQIFFTPEALTDVYRHRSKTYDEKVGSEWGGRLKWLWTGGDITFSYARLYSNQPILVLPSYESSLSRFHFLGLSSSIAIRRLLFKLDIGYKTDQKIPFTAREADTLDIAAGVEYTTATNHNFNIGVWTNEYIDDDADLTPEHYVTFGWNKLYLNDDLTMSALVNWSKAPKAYGGTLLSQYKWDDYISTDLALSWSDYKDGRQNTNPEKAITLKVKVVF</sequence>
<organism evidence="1 2">
    <name type="scientific">Oleiphilus messinensis</name>
    <dbReference type="NCBI Taxonomy" id="141451"/>
    <lineage>
        <taxon>Bacteria</taxon>
        <taxon>Pseudomonadati</taxon>
        <taxon>Pseudomonadota</taxon>
        <taxon>Gammaproteobacteria</taxon>
        <taxon>Oceanospirillales</taxon>
        <taxon>Oleiphilaceae</taxon>
        <taxon>Oleiphilus</taxon>
    </lineage>
</organism>
<dbReference type="KEGG" id="ome:OLMES_3146"/>
<proteinExistence type="predicted"/>
<evidence type="ECO:0000313" key="1">
    <source>
        <dbReference type="EMBL" id="ARU57188.1"/>
    </source>
</evidence>
<keyword evidence="2" id="KW-1185">Reference proteome</keyword>
<dbReference type="EMBL" id="CP021425">
    <property type="protein sequence ID" value="ARU57188.1"/>
    <property type="molecule type" value="Genomic_DNA"/>
</dbReference>
<dbReference type="Proteomes" id="UP000196027">
    <property type="component" value="Chromosome"/>
</dbReference>
<accession>A0A1Y0I9L1</accession>
<evidence type="ECO:0000313" key="2">
    <source>
        <dbReference type="Proteomes" id="UP000196027"/>
    </source>
</evidence>
<protein>
    <submittedName>
        <fullName evidence="1">Fatty acid-binding protein</fullName>
    </submittedName>
</protein>
<dbReference type="AlphaFoldDB" id="A0A1Y0I9L1"/>
<dbReference type="InterPro" id="IPR010727">
    <property type="entry name" value="DUF1302"/>
</dbReference>
<dbReference type="Pfam" id="PF06980">
    <property type="entry name" value="DUF1302"/>
    <property type="match status" value="1"/>
</dbReference>
<reference evidence="1 2" key="1">
    <citation type="submission" date="2017-05" db="EMBL/GenBank/DDBJ databases">
        <title>Genomic insights into alkan degradation activity of Oleiphilus messinensis.</title>
        <authorList>
            <person name="Kozyavkin S.A."/>
            <person name="Slesarev A.I."/>
            <person name="Golyshin P.N."/>
            <person name="Korzhenkov A."/>
            <person name="Golyshina O.N."/>
            <person name="Toshchakov S.V."/>
        </authorList>
    </citation>
    <scope>NUCLEOTIDE SEQUENCE [LARGE SCALE GENOMIC DNA]</scope>
    <source>
        <strain evidence="1 2">ME102</strain>
    </source>
</reference>